<reference evidence="4" key="1">
    <citation type="submission" date="2023-04" db="EMBL/GenBank/DDBJ databases">
        <title>Molecular characterization of the Integrative and Conjugative elements harboring multidrug-resistance gene from Glaesserella (Haemophilus) parasuis.</title>
        <authorList>
            <person name="Che Y."/>
            <person name="Zhou L."/>
        </authorList>
    </citation>
    <scope>NUCLEOTIDE SEQUENCE</scope>
    <source>
        <strain evidence="4">Z44</strain>
    </source>
</reference>
<proteinExistence type="predicted"/>
<dbReference type="AlphaFoldDB" id="A0AAJ6AEZ1"/>
<gene>
    <name evidence="4" type="ORF">QBL01_00080</name>
    <name evidence="1" type="ORF">QBL01_12425</name>
    <name evidence="2" type="ORF">QBL01_12510</name>
    <name evidence="3" type="ORF">QBL01_12700</name>
</gene>
<dbReference type="Pfam" id="PF10554">
    <property type="entry name" value="Phage_ASH"/>
    <property type="match status" value="1"/>
</dbReference>
<dbReference type="RefSeq" id="WP_279378504.1">
    <property type="nucleotide sequence ID" value="NZ_CP121769.1"/>
</dbReference>
<dbReference type="Proteomes" id="UP001222296">
    <property type="component" value="Chromosome"/>
</dbReference>
<evidence type="ECO:0000313" key="2">
    <source>
        <dbReference type="EMBL" id="WGE09998.1"/>
    </source>
</evidence>
<name>A0AAJ6AEZ1_GLAPU</name>
<protein>
    <submittedName>
        <fullName evidence="4">Ash family protein</fullName>
    </submittedName>
</protein>
<dbReference type="EMBL" id="CP121769">
    <property type="protein sequence ID" value="WGE09998.1"/>
    <property type="molecule type" value="Genomic_DNA"/>
</dbReference>
<organism evidence="4 5">
    <name type="scientific">Glaesserella parasuis</name>
    <name type="common">Haemophilus parasuis</name>
    <dbReference type="NCBI Taxonomy" id="738"/>
    <lineage>
        <taxon>Bacteria</taxon>
        <taxon>Pseudomonadati</taxon>
        <taxon>Pseudomonadota</taxon>
        <taxon>Gammaproteobacteria</taxon>
        <taxon>Pasteurellales</taxon>
        <taxon>Pasteurellaceae</taxon>
        <taxon>Glaesserella</taxon>
    </lineage>
</organism>
<dbReference type="EMBL" id="CP121769">
    <property type="protein sequence ID" value="WGE10034.1"/>
    <property type="molecule type" value="Genomic_DNA"/>
</dbReference>
<sequence length="184" mass="20810">MKNYLVNINRDITLFHLKINLNENISLYKMLSEIYSVHVVAKSTTEPQNSNDLYLANSTPQACFFIRSTRTPKENTAPKNRESGFLSMVACNGKGFALCCVPSIAVSEPVTRYRPNPQKFSGSLHKSYLELSKMFYTFLFIHSRLRISVFANSLTEAYSRLPKSDVKPLLIARKSSRVKGGVYA</sequence>
<evidence type="ECO:0000313" key="5">
    <source>
        <dbReference type="Proteomes" id="UP001222296"/>
    </source>
</evidence>
<dbReference type="EMBL" id="CP121769">
    <property type="protein sequence ID" value="WGE10065.1"/>
    <property type="molecule type" value="Genomic_DNA"/>
</dbReference>
<evidence type="ECO:0000313" key="4">
    <source>
        <dbReference type="EMBL" id="WGE10065.1"/>
    </source>
</evidence>
<dbReference type="InterPro" id="IPR018880">
    <property type="entry name" value="Phage_P4_Ash"/>
</dbReference>
<accession>A0AAJ6AEZ1</accession>
<evidence type="ECO:0000313" key="3">
    <source>
        <dbReference type="EMBL" id="WGE10034.1"/>
    </source>
</evidence>
<evidence type="ECO:0000313" key="1">
    <source>
        <dbReference type="EMBL" id="WGE09982.1"/>
    </source>
</evidence>
<dbReference type="EMBL" id="CP121769">
    <property type="protein sequence ID" value="WGE09982.1"/>
    <property type="molecule type" value="Genomic_DNA"/>
</dbReference>